<dbReference type="Pfam" id="PF00196">
    <property type="entry name" value="GerE"/>
    <property type="match status" value="1"/>
</dbReference>
<gene>
    <name evidence="5" type="ORF">E8M12_09275</name>
</gene>
<dbReference type="Proteomes" id="UP000307999">
    <property type="component" value="Unassembled WGS sequence"/>
</dbReference>
<evidence type="ECO:0000256" key="3">
    <source>
        <dbReference type="ARBA" id="ARBA00023163"/>
    </source>
</evidence>
<dbReference type="GO" id="GO:0003677">
    <property type="term" value="F:DNA binding"/>
    <property type="evidence" value="ECO:0007669"/>
    <property type="project" value="UniProtKB-KW"/>
</dbReference>
<dbReference type="PANTHER" id="PTHR44688:SF16">
    <property type="entry name" value="DNA-BINDING TRANSCRIPTIONAL ACTIVATOR DEVR_DOSR"/>
    <property type="match status" value="1"/>
</dbReference>
<reference evidence="5 6" key="1">
    <citation type="submission" date="2019-04" db="EMBL/GenBank/DDBJ databases">
        <title>Thalassotalea guangxiensis sp. nov., isolated from sediment of the coastal wetland.</title>
        <authorList>
            <person name="Zheng S."/>
            <person name="Zhang D."/>
        </authorList>
    </citation>
    <scope>NUCLEOTIDE SEQUENCE [LARGE SCALE GENOMIC DNA]</scope>
    <source>
        <strain evidence="5 6">ZS-4</strain>
    </source>
</reference>
<dbReference type="EMBL" id="SWDB01000021">
    <property type="protein sequence ID" value="TKB45377.1"/>
    <property type="molecule type" value="Genomic_DNA"/>
</dbReference>
<dbReference type="Gene3D" id="1.10.10.10">
    <property type="entry name" value="Winged helix-like DNA-binding domain superfamily/Winged helix DNA-binding domain"/>
    <property type="match status" value="1"/>
</dbReference>
<keyword evidence="6" id="KW-1185">Reference proteome</keyword>
<dbReference type="InterPro" id="IPR016032">
    <property type="entry name" value="Sig_transdc_resp-reg_C-effctor"/>
</dbReference>
<proteinExistence type="predicted"/>
<dbReference type="OrthoDB" id="343383at2"/>
<keyword evidence="3" id="KW-0804">Transcription</keyword>
<dbReference type="CDD" id="cd06170">
    <property type="entry name" value="LuxR_C_like"/>
    <property type="match status" value="1"/>
</dbReference>
<keyword evidence="1" id="KW-0805">Transcription regulation</keyword>
<organism evidence="5 6">
    <name type="scientific">Thalassotalea mangrovi</name>
    <dbReference type="NCBI Taxonomy" id="2572245"/>
    <lineage>
        <taxon>Bacteria</taxon>
        <taxon>Pseudomonadati</taxon>
        <taxon>Pseudomonadota</taxon>
        <taxon>Gammaproteobacteria</taxon>
        <taxon>Alteromonadales</taxon>
        <taxon>Colwelliaceae</taxon>
        <taxon>Thalassotalea</taxon>
    </lineage>
</organism>
<accession>A0A4U1B506</accession>
<protein>
    <submittedName>
        <fullName evidence="5">Helix-turn-helix transcriptional regulator</fullName>
    </submittedName>
</protein>
<evidence type="ECO:0000313" key="6">
    <source>
        <dbReference type="Proteomes" id="UP000307999"/>
    </source>
</evidence>
<dbReference type="RefSeq" id="WP_136735864.1">
    <property type="nucleotide sequence ID" value="NZ_SWDB01000021.1"/>
</dbReference>
<comment type="caution">
    <text evidence="5">The sequence shown here is derived from an EMBL/GenBank/DDBJ whole genome shotgun (WGS) entry which is preliminary data.</text>
</comment>
<name>A0A4U1B506_9GAMM</name>
<sequence length="276" mass="31391">MIDIKSGKIESWSEALARVINKDYSADAIADLLRSVESLLAGKSGMITLYSKSNRPKTTHHRLLADEDPDFHIHTYENGAYLLDPFYRKAMEDRLEGAFTLKDVAPEGFEHSEYYSVFYKNCGFENELCLIFQLEQDYFVSLSVVKHNKGELFAAPDIALIRCIFPILKSVINRFVINYVNAIDTSFENHLDNALEAFGTSLLTPKECEILHFVLRGYANKCIAGKMDNSAETIKHHRKNIYLKLDVSSQSELFYLFIAALKALPEGSKQDPLIYI</sequence>
<evidence type="ECO:0000256" key="1">
    <source>
        <dbReference type="ARBA" id="ARBA00023015"/>
    </source>
</evidence>
<dbReference type="PRINTS" id="PR00038">
    <property type="entry name" value="HTHLUXR"/>
</dbReference>
<evidence type="ECO:0000259" key="4">
    <source>
        <dbReference type="PROSITE" id="PS50043"/>
    </source>
</evidence>
<dbReference type="GO" id="GO:0006355">
    <property type="term" value="P:regulation of DNA-templated transcription"/>
    <property type="evidence" value="ECO:0007669"/>
    <property type="project" value="InterPro"/>
</dbReference>
<keyword evidence="2" id="KW-0238">DNA-binding</keyword>
<evidence type="ECO:0000313" key="5">
    <source>
        <dbReference type="EMBL" id="TKB45377.1"/>
    </source>
</evidence>
<evidence type="ECO:0000256" key="2">
    <source>
        <dbReference type="ARBA" id="ARBA00023125"/>
    </source>
</evidence>
<dbReference type="SUPFAM" id="SSF46894">
    <property type="entry name" value="C-terminal effector domain of the bipartite response regulators"/>
    <property type="match status" value="1"/>
</dbReference>
<dbReference type="PROSITE" id="PS50043">
    <property type="entry name" value="HTH_LUXR_2"/>
    <property type="match status" value="1"/>
</dbReference>
<feature type="domain" description="HTH luxR-type" evidence="4">
    <location>
        <begin position="196"/>
        <end position="261"/>
    </location>
</feature>
<dbReference type="PANTHER" id="PTHR44688">
    <property type="entry name" value="DNA-BINDING TRANSCRIPTIONAL ACTIVATOR DEVR_DOSR"/>
    <property type="match status" value="1"/>
</dbReference>
<dbReference type="AlphaFoldDB" id="A0A4U1B506"/>
<dbReference type="InterPro" id="IPR036388">
    <property type="entry name" value="WH-like_DNA-bd_sf"/>
</dbReference>
<dbReference type="SMART" id="SM00421">
    <property type="entry name" value="HTH_LUXR"/>
    <property type="match status" value="1"/>
</dbReference>
<dbReference type="InterPro" id="IPR000792">
    <property type="entry name" value="Tscrpt_reg_LuxR_C"/>
</dbReference>